<organism evidence="1 2">
    <name type="scientific">Rhizobium rhizogenes NBRC 13257</name>
    <dbReference type="NCBI Taxonomy" id="1220581"/>
    <lineage>
        <taxon>Bacteria</taxon>
        <taxon>Pseudomonadati</taxon>
        <taxon>Pseudomonadota</taxon>
        <taxon>Alphaproteobacteria</taxon>
        <taxon>Hyphomicrobiales</taxon>
        <taxon>Rhizobiaceae</taxon>
        <taxon>Rhizobium/Agrobacterium group</taxon>
        <taxon>Rhizobium</taxon>
    </lineage>
</organism>
<sequence>MFDLESCTQSAQNGNLQEWVLDYLAAGYWANLGLRDGLLLQKRYWIGPVSIELSRLERCCGPEDGMIYHVPNEVWKERIDSIALGLVDAKSLPPLIVEWRDGHWWVLFPKTPINETGFVAEIYDCEGNRIAVQST</sequence>
<dbReference type="Proteomes" id="UP000026941">
    <property type="component" value="Unassembled WGS sequence"/>
</dbReference>
<protein>
    <submittedName>
        <fullName evidence="1">Uncharacterized protein</fullName>
    </submittedName>
</protein>
<gene>
    <name evidence="1" type="ORF">RRH01S_29_00360</name>
</gene>
<dbReference type="EMBL" id="BAYX01000029">
    <property type="protein sequence ID" value="GAJ97009.1"/>
    <property type="molecule type" value="Genomic_DNA"/>
</dbReference>
<evidence type="ECO:0000313" key="2">
    <source>
        <dbReference type="Proteomes" id="UP000026941"/>
    </source>
</evidence>
<dbReference type="AlphaFoldDB" id="A0AA87QF55"/>
<comment type="caution">
    <text evidence="1">The sequence shown here is derived from an EMBL/GenBank/DDBJ whole genome shotgun (WGS) entry which is preliminary data.</text>
</comment>
<reference evidence="1 2" key="1">
    <citation type="submission" date="2014-05" db="EMBL/GenBank/DDBJ databases">
        <title>Whole genome shotgun sequence of Rhizobium rhizogenes NBRC 13257.</title>
        <authorList>
            <person name="Katano-Makiyama Y."/>
            <person name="Hosoyama A."/>
            <person name="Hashimoto M."/>
            <person name="Hosoyama Y."/>
            <person name="Noguchi M."/>
            <person name="Tsuchikane K."/>
            <person name="Kimura A."/>
            <person name="Ohji S."/>
            <person name="Ichikawa N."/>
            <person name="Yamazoe A."/>
            <person name="Fujita N."/>
        </authorList>
    </citation>
    <scope>NUCLEOTIDE SEQUENCE [LARGE SCALE GENOMIC DNA]</scope>
    <source>
        <strain evidence="1 2">NBRC 13257</strain>
    </source>
</reference>
<dbReference type="RefSeq" id="WP_052365429.1">
    <property type="nucleotide sequence ID" value="NZ_BAYX01000029.1"/>
</dbReference>
<proteinExistence type="predicted"/>
<name>A0AA87QF55_RHIRH</name>
<evidence type="ECO:0000313" key="1">
    <source>
        <dbReference type="EMBL" id="GAJ97009.1"/>
    </source>
</evidence>
<accession>A0AA87QF55</accession>